<dbReference type="OrthoDB" id="7067564at2"/>
<dbReference type="EMBL" id="LXSL01000012">
    <property type="protein sequence ID" value="OAM30837.1"/>
    <property type="molecule type" value="Genomic_DNA"/>
</dbReference>
<evidence type="ECO:0000313" key="1">
    <source>
        <dbReference type="EMBL" id="OAM30837.1"/>
    </source>
</evidence>
<dbReference type="RefSeq" id="WP_067590504.1">
    <property type="nucleotide sequence ID" value="NZ_LXSL01000012.1"/>
</dbReference>
<reference evidence="2" key="1">
    <citation type="submission" date="2016-05" db="EMBL/GenBank/DDBJ databases">
        <title>Draft genome of Corynebacterium afermentans subsp. afermentans LCDC 88199T.</title>
        <authorList>
            <person name="Bernier A.-M."/>
            <person name="Bernard K."/>
        </authorList>
    </citation>
    <scope>NUCLEOTIDE SEQUENCE [LARGE SCALE GENOMIC DNA]</scope>
    <source>
        <strain evidence="2">NML02-A-017</strain>
    </source>
</reference>
<dbReference type="AlphaFoldDB" id="A0A1A9S1G8"/>
<sequence length="112" mass="12281">MQGYQLNPKETLGGIVVEDADQQIVQLNLQKGNEVPPYSAEAIITVVVLAGAARVKTEQGHIDLHSMNLARIEPGETHVIEALENDTSILVVKQLCYNALLNKKLRFGQCCL</sequence>
<name>A0A1A9S1G8_9NEIS</name>
<gene>
    <name evidence="1" type="ORF">A7P95_02220</name>
</gene>
<dbReference type="InterPro" id="IPR014710">
    <property type="entry name" value="RmlC-like_jellyroll"/>
</dbReference>
<organism evidence="1 2">
    <name type="scientific">Eikenella longinqua</name>
    <dbReference type="NCBI Taxonomy" id="1795827"/>
    <lineage>
        <taxon>Bacteria</taxon>
        <taxon>Pseudomonadati</taxon>
        <taxon>Pseudomonadota</taxon>
        <taxon>Betaproteobacteria</taxon>
        <taxon>Neisseriales</taxon>
        <taxon>Neisseriaceae</taxon>
        <taxon>Eikenella</taxon>
    </lineage>
</organism>
<comment type="caution">
    <text evidence="1">The sequence shown here is derived from an EMBL/GenBank/DDBJ whole genome shotgun (WGS) entry which is preliminary data.</text>
</comment>
<dbReference type="InterPro" id="IPR011051">
    <property type="entry name" value="RmlC_Cupin_sf"/>
</dbReference>
<evidence type="ECO:0000313" key="2">
    <source>
        <dbReference type="Proteomes" id="UP000077885"/>
    </source>
</evidence>
<dbReference type="Gene3D" id="2.60.120.10">
    <property type="entry name" value="Jelly Rolls"/>
    <property type="match status" value="1"/>
</dbReference>
<accession>A0A1A9S1G8</accession>
<protein>
    <recommendedName>
        <fullName evidence="3">Cupin 2 conserved barrel domain-containing protein</fullName>
    </recommendedName>
</protein>
<keyword evidence="2" id="KW-1185">Reference proteome</keyword>
<evidence type="ECO:0008006" key="3">
    <source>
        <dbReference type="Google" id="ProtNLM"/>
    </source>
</evidence>
<dbReference type="SUPFAM" id="SSF51182">
    <property type="entry name" value="RmlC-like cupins"/>
    <property type="match status" value="1"/>
</dbReference>
<proteinExistence type="predicted"/>
<dbReference type="Proteomes" id="UP000077885">
    <property type="component" value="Unassembled WGS sequence"/>
</dbReference>
<dbReference type="STRING" id="1795827.A7P95_02220"/>